<feature type="non-terminal residue" evidence="2">
    <location>
        <position position="31"/>
    </location>
</feature>
<protein>
    <submittedName>
        <fullName evidence="2">Uncharacterized protein</fullName>
    </submittedName>
</protein>
<gene>
    <name evidence="2" type="ORF">METZ01_LOCUS262709</name>
</gene>
<evidence type="ECO:0000256" key="1">
    <source>
        <dbReference type="SAM" id="MobiDB-lite"/>
    </source>
</evidence>
<name>A0A382JE06_9ZZZZ</name>
<proteinExistence type="predicted"/>
<dbReference type="AlphaFoldDB" id="A0A382JE06"/>
<evidence type="ECO:0000313" key="2">
    <source>
        <dbReference type="EMBL" id="SVC09855.1"/>
    </source>
</evidence>
<feature type="compositionally biased region" description="Polar residues" evidence="1">
    <location>
        <begin position="1"/>
        <end position="12"/>
    </location>
</feature>
<feature type="region of interest" description="Disordered" evidence="1">
    <location>
        <begin position="1"/>
        <end position="31"/>
    </location>
</feature>
<reference evidence="2" key="1">
    <citation type="submission" date="2018-05" db="EMBL/GenBank/DDBJ databases">
        <authorList>
            <person name="Lanie J.A."/>
            <person name="Ng W.-L."/>
            <person name="Kazmierczak K.M."/>
            <person name="Andrzejewski T.M."/>
            <person name="Davidsen T.M."/>
            <person name="Wayne K.J."/>
            <person name="Tettelin H."/>
            <person name="Glass J.I."/>
            <person name="Rusch D."/>
            <person name="Podicherti R."/>
            <person name="Tsui H.-C.T."/>
            <person name="Winkler M.E."/>
        </authorList>
    </citation>
    <scope>NUCLEOTIDE SEQUENCE</scope>
</reference>
<accession>A0A382JE06</accession>
<sequence length="31" mass="3420">MASDQMDSAQDATESESTRVQLSLEFEDAVK</sequence>
<dbReference type="EMBL" id="UINC01073456">
    <property type="protein sequence ID" value="SVC09855.1"/>
    <property type="molecule type" value="Genomic_DNA"/>
</dbReference>
<organism evidence="2">
    <name type="scientific">marine metagenome</name>
    <dbReference type="NCBI Taxonomy" id="408172"/>
    <lineage>
        <taxon>unclassified sequences</taxon>
        <taxon>metagenomes</taxon>
        <taxon>ecological metagenomes</taxon>
    </lineage>
</organism>